<feature type="transmembrane region" description="Helical" evidence="1">
    <location>
        <begin position="123"/>
        <end position="144"/>
    </location>
</feature>
<dbReference type="GO" id="GO:0052621">
    <property type="term" value="F:diguanylate cyclase activity"/>
    <property type="evidence" value="ECO:0007669"/>
    <property type="project" value="TreeGrafter"/>
</dbReference>
<keyword evidence="1" id="KW-1133">Transmembrane helix</keyword>
<evidence type="ECO:0000259" key="2">
    <source>
        <dbReference type="PROSITE" id="PS50887"/>
    </source>
</evidence>
<dbReference type="FunFam" id="3.30.70.270:FF:000001">
    <property type="entry name" value="Diguanylate cyclase domain protein"/>
    <property type="match status" value="1"/>
</dbReference>
<keyword evidence="1" id="KW-0812">Transmembrane</keyword>
<dbReference type="SUPFAM" id="SSF55073">
    <property type="entry name" value="Nucleotide cyclase"/>
    <property type="match status" value="1"/>
</dbReference>
<feature type="transmembrane region" description="Helical" evidence="1">
    <location>
        <begin position="156"/>
        <end position="175"/>
    </location>
</feature>
<feature type="domain" description="GGDEF" evidence="2">
    <location>
        <begin position="236"/>
        <end position="368"/>
    </location>
</feature>
<organism evidence="3">
    <name type="scientific">marine sediment metagenome</name>
    <dbReference type="NCBI Taxonomy" id="412755"/>
    <lineage>
        <taxon>unclassified sequences</taxon>
        <taxon>metagenomes</taxon>
        <taxon>ecological metagenomes</taxon>
    </lineage>
</organism>
<comment type="caution">
    <text evidence="3">The sequence shown here is derived from an EMBL/GenBank/DDBJ whole genome shotgun (WGS) entry which is preliminary data.</text>
</comment>
<dbReference type="PROSITE" id="PS50887">
    <property type="entry name" value="GGDEF"/>
    <property type="match status" value="1"/>
</dbReference>
<name>A0A0F9UD16_9ZZZZ</name>
<dbReference type="EMBL" id="LAZR01000106">
    <property type="protein sequence ID" value="KKN91075.1"/>
    <property type="molecule type" value="Genomic_DNA"/>
</dbReference>
<dbReference type="InterPro" id="IPR043128">
    <property type="entry name" value="Rev_trsase/Diguanyl_cyclase"/>
</dbReference>
<feature type="transmembrane region" description="Helical" evidence="1">
    <location>
        <begin position="16"/>
        <end position="36"/>
    </location>
</feature>
<dbReference type="NCBIfam" id="TIGR00254">
    <property type="entry name" value="GGDEF"/>
    <property type="match status" value="1"/>
</dbReference>
<sequence length="371" mass="42158">MDPTESKFQRLRLQRFYLAQISYFITYVVIALAWAADQYVAGPYMAASHIALGIFCQLVIFLMFRTNINLRFKDPSLTHVQLVIAMLLSTYLLMFVGDIRGSLIMLYPFSLLFGVFLLSMRAFIIHAVLALMCFTALLLFDISIDYSQKKLSVHLLEWFVLASFLFWLCFFGNYIRQLKERLQQRHTTLQAHQETLKGMMGQLQNLAATDSLTGLANRRYFLDEAARRIHLIGPGKTLGLALIDLDHFKRINDLYGHAAGDEVLQKFAQLAKEKLRGDDLIARFGGEEFILLLGNSDLATLHHCLERIRIAFAELSFPSLPDEVTCTLSAGLSLIHGGDDLEHRINEADQALYQAKDDGRNRCQAHRAAYA</sequence>
<evidence type="ECO:0000256" key="1">
    <source>
        <dbReference type="SAM" id="Phobius"/>
    </source>
</evidence>
<dbReference type="GO" id="GO:0043709">
    <property type="term" value="P:cell adhesion involved in single-species biofilm formation"/>
    <property type="evidence" value="ECO:0007669"/>
    <property type="project" value="TreeGrafter"/>
</dbReference>
<dbReference type="PANTHER" id="PTHR45138:SF9">
    <property type="entry name" value="DIGUANYLATE CYCLASE DGCM-RELATED"/>
    <property type="match status" value="1"/>
</dbReference>
<feature type="transmembrane region" description="Helical" evidence="1">
    <location>
        <begin position="76"/>
        <end position="96"/>
    </location>
</feature>
<dbReference type="InterPro" id="IPR029787">
    <property type="entry name" value="Nucleotide_cyclase"/>
</dbReference>
<dbReference type="AlphaFoldDB" id="A0A0F9UD16"/>
<proteinExistence type="predicted"/>
<dbReference type="Pfam" id="PF00990">
    <property type="entry name" value="GGDEF"/>
    <property type="match status" value="1"/>
</dbReference>
<dbReference type="InterPro" id="IPR000160">
    <property type="entry name" value="GGDEF_dom"/>
</dbReference>
<dbReference type="Gene3D" id="3.30.70.270">
    <property type="match status" value="1"/>
</dbReference>
<evidence type="ECO:0000313" key="3">
    <source>
        <dbReference type="EMBL" id="KKN91075.1"/>
    </source>
</evidence>
<protein>
    <recommendedName>
        <fullName evidence="2">GGDEF domain-containing protein</fullName>
    </recommendedName>
</protein>
<dbReference type="PANTHER" id="PTHR45138">
    <property type="entry name" value="REGULATORY COMPONENTS OF SENSORY TRANSDUCTION SYSTEM"/>
    <property type="match status" value="1"/>
</dbReference>
<accession>A0A0F9UD16</accession>
<reference evidence="3" key="1">
    <citation type="journal article" date="2015" name="Nature">
        <title>Complex archaea that bridge the gap between prokaryotes and eukaryotes.</title>
        <authorList>
            <person name="Spang A."/>
            <person name="Saw J.H."/>
            <person name="Jorgensen S.L."/>
            <person name="Zaremba-Niedzwiedzka K."/>
            <person name="Martijn J."/>
            <person name="Lind A.E."/>
            <person name="van Eijk R."/>
            <person name="Schleper C."/>
            <person name="Guy L."/>
            <person name="Ettema T.J."/>
        </authorList>
    </citation>
    <scope>NUCLEOTIDE SEQUENCE</scope>
</reference>
<feature type="transmembrane region" description="Helical" evidence="1">
    <location>
        <begin position="42"/>
        <end position="64"/>
    </location>
</feature>
<dbReference type="CDD" id="cd01949">
    <property type="entry name" value="GGDEF"/>
    <property type="match status" value="1"/>
</dbReference>
<dbReference type="SMART" id="SM00267">
    <property type="entry name" value="GGDEF"/>
    <property type="match status" value="1"/>
</dbReference>
<feature type="transmembrane region" description="Helical" evidence="1">
    <location>
        <begin position="102"/>
        <end position="118"/>
    </location>
</feature>
<dbReference type="InterPro" id="IPR050469">
    <property type="entry name" value="Diguanylate_Cyclase"/>
</dbReference>
<keyword evidence="1" id="KW-0472">Membrane</keyword>
<gene>
    <name evidence="3" type="ORF">LCGC14_0222770</name>
</gene>
<dbReference type="GO" id="GO:1902201">
    <property type="term" value="P:negative regulation of bacterial-type flagellum-dependent cell motility"/>
    <property type="evidence" value="ECO:0007669"/>
    <property type="project" value="TreeGrafter"/>
</dbReference>
<dbReference type="GO" id="GO:0005886">
    <property type="term" value="C:plasma membrane"/>
    <property type="evidence" value="ECO:0007669"/>
    <property type="project" value="TreeGrafter"/>
</dbReference>